<organism evidence="1 2">
    <name type="scientific">Protopolystoma xenopodis</name>
    <dbReference type="NCBI Taxonomy" id="117903"/>
    <lineage>
        <taxon>Eukaryota</taxon>
        <taxon>Metazoa</taxon>
        <taxon>Spiralia</taxon>
        <taxon>Lophotrochozoa</taxon>
        <taxon>Platyhelminthes</taxon>
        <taxon>Monogenea</taxon>
        <taxon>Polyopisthocotylea</taxon>
        <taxon>Polystomatidea</taxon>
        <taxon>Polystomatidae</taxon>
        <taxon>Protopolystoma</taxon>
    </lineage>
</organism>
<dbReference type="Proteomes" id="UP000784294">
    <property type="component" value="Unassembled WGS sequence"/>
</dbReference>
<keyword evidence="2" id="KW-1185">Reference proteome</keyword>
<accession>A0A448XEG2</accession>
<evidence type="ECO:0000313" key="1">
    <source>
        <dbReference type="EMBL" id="VEL34582.1"/>
    </source>
</evidence>
<proteinExistence type="predicted"/>
<dbReference type="AlphaFoldDB" id="A0A448XEG2"/>
<gene>
    <name evidence="1" type="ORF">PXEA_LOCUS28022</name>
</gene>
<comment type="caution">
    <text evidence="1">The sequence shown here is derived from an EMBL/GenBank/DDBJ whole genome shotgun (WGS) entry which is preliminary data.</text>
</comment>
<protein>
    <submittedName>
        <fullName evidence="1">Uncharacterized protein</fullName>
    </submittedName>
</protein>
<reference evidence="1" key="1">
    <citation type="submission" date="2018-11" db="EMBL/GenBank/DDBJ databases">
        <authorList>
            <consortium name="Pathogen Informatics"/>
        </authorList>
    </citation>
    <scope>NUCLEOTIDE SEQUENCE</scope>
</reference>
<dbReference type="EMBL" id="CAAALY010247956">
    <property type="protein sequence ID" value="VEL34582.1"/>
    <property type="molecule type" value="Genomic_DNA"/>
</dbReference>
<name>A0A448XEG2_9PLAT</name>
<sequence length="123" mass="13880">MKTIRELICKIPGFWGNSANFEQVFAAGQVGVFSACRSAIVKSFMICFQVGQFTCFRISAWDQGAFSPFIYTVLIVWIMLGHLTQRANSAWVSVELNTLLRALDEIRSSFIHLWSVRFSFSGA</sequence>
<evidence type="ECO:0000313" key="2">
    <source>
        <dbReference type="Proteomes" id="UP000784294"/>
    </source>
</evidence>